<dbReference type="EMBL" id="MN740291">
    <property type="protein sequence ID" value="QHT98246.1"/>
    <property type="molecule type" value="Genomic_DNA"/>
</dbReference>
<sequence>MESPSRGARVGSPQTTLVNNRAVVEMEDAVHERLDHVKHDICQFLSGFHRCPLPDYLMTPSGFFSAKMTVHSIIEDVRKLLQSALTTMFYRPGLSPPEQPLTSTWLVVHIAQILCTQVHNPSQRHFFHIPRGDSFDVVFLDENMVNGRQIIYLCVAPMSDENVEPARVELFCRGLEEPEQSFFEHRIIECLSQMLS</sequence>
<reference evidence="1" key="1">
    <citation type="journal article" date="2020" name="Nature">
        <title>Giant virus diversity and host interactions through global metagenomics.</title>
        <authorList>
            <person name="Schulz F."/>
            <person name="Roux S."/>
            <person name="Paez-Espino D."/>
            <person name="Jungbluth S."/>
            <person name="Walsh D.A."/>
            <person name="Denef V.J."/>
            <person name="McMahon K.D."/>
            <person name="Konstantinidis K.T."/>
            <person name="Eloe-Fadrosh E.A."/>
            <person name="Kyrpides N.C."/>
            <person name="Woyke T."/>
        </authorList>
    </citation>
    <scope>NUCLEOTIDE SEQUENCE</scope>
    <source>
        <strain evidence="1">GVMAG-M-3300025626-8</strain>
    </source>
</reference>
<accession>A0A6C0J0P5</accession>
<protein>
    <submittedName>
        <fullName evidence="1">Uncharacterized protein</fullName>
    </submittedName>
</protein>
<name>A0A6C0J0P5_9ZZZZ</name>
<evidence type="ECO:0000313" key="1">
    <source>
        <dbReference type="EMBL" id="QHT98246.1"/>
    </source>
</evidence>
<dbReference type="AlphaFoldDB" id="A0A6C0J0P5"/>
<proteinExistence type="predicted"/>
<organism evidence="1">
    <name type="scientific">viral metagenome</name>
    <dbReference type="NCBI Taxonomy" id="1070528"/>
    <lineage>
        <taxon>unclassified sequences</taxon>
        <taxon>metagenomes</taxon>
        <taxon>organismal metagenomes</taxon>
    </lineage>
</organism>